<dbReference type="KEGG" id="pan:PODANSg09802"/>
<organism evidence="3">
    <name type="scientific">Podospora anserina (strain S / ATCC MYA-4624 / DSM 980 / FGSC 10383)</name>
    <name type="common">Pleurage anserina</name>
    <dbReference type="NCBI Taxonomy" id="515849"/>
    <lineage>
        <taxon>Eukaryota</taxon>
        <taxon>Fungi</taxon>
        <taxon>Dikarya</taxon>
        <taxon>Ascomycota</taxon>
        <taxon>Pezizomycotina</taxon>
        <taxon>Sordariomycetes</taxon>
        <taxon>Sordariomycetidae</taxon>
        <taxon>Sordariales</taxon>
        <taxon>Podosporaceae</taxon>
        <taxon>Podospora</taxon>
        <taxon>Podospora anserina</taxon>
    </lineage>
</organism>
<accession>B2AAX3</accession>
<dbReference type="AlphaFoldDB" id="B2AAX3"/>
<dbReference type="Proteomes" id="UP000001197">
    <property type="component" value="Chromosome 1"/>
</dbReference>
<dbReference type="OrthoDB" id="4590665at2759"/>
<reference evidence="4" key="4">
    <citation type="submission" date="2015-04" db="EMBL/GenBank/DDBJ databases">
        <title>Maintaining two mating types: Structure of the mating type locus and its role in heterokaryosis in Podospora anserina.</title>
        <authorList>
            <person name="Grognet P."/>
            <person name="Bidard F."/>
            <person name="Kuchly C."/>
            <person name="Chan Ho Tong L."/>
            <person name="Coppin E."/>
            <person name="Ait Benkhali J."/>
            <person name="Couloux A."/>
            <person name="Wincker P."/>
            <person name="Debuchy R."/>
            <person name="Silar P."/>
        </authorList>
    </citation>
    <scope>NUCLEOTIDE SEQUENCE</scope>
</reference>
<protein>
    <submittedName>
        <fullName evidence="3">Podospora anserina S mat+ genomic DNA chromosome 1, supercontig 1</fullName>
    </submittedName>
</protein>
<dbReference type="HOGENOM" id="CLU_435530_0_0_1"/>
<proteinExistence type="predicted"/>
<reference evidence="3" key="2">
    <citation type="submission" date="2008-07" db="EMBL/GenBank/DDBJ databases">
        <authorList>
            <person name="Genoscope - CEA"/>
        </authorList>
    </citation>
    <scope>NUCLEOTIDE SEQUENCE</scope>
    <source>
        <strain evidence="3">S mat+</strain>
    </source>
</reference>
<feature type="compositionally biased region" description="Low complexity" evidence="2">
    <location>
        <begin position="287"/>
        <end position="298"/>
    </location>
</feature>
<feature type="region of interest" description="Disordered" evidence="2">
    <location>
        <begin position="489"/>
        <end position="521"/>
    </location>
</feature>
<keyword evidence="5" id="KW-1185">Reference proteome</keyword>
<evidence type="ECO:0000313" key="3">
    <source>
        <dbReference type="EMBL" id="CAP60235.1"/>
    </source>
</evidence>
<dbReference type="EMBL" id="FO904936">
    <property type="protein sequence ID" value="CDP22875.1"/>
    <property type="molecule type" value="Genomic_DNA"/>
</dbReference>
<evidence type="ECO:0000256" key="2">
    <source>
        <dbReference type="SAM" id="MobiDB-lite"/>
    </source>
</evidence>
<dbReference type="EMBL" id="CU633438">
    <property type="protein sequence ID" value="CAP60235.1"/>
    <property type="molecule type" value="Genomic_DNA"/>
</dbReference>
<evidence type="ECO:0000313" key="5">
    <source>
        <dbReference type="Proteomes" id="UP000001197"/>
    </source>
</evidence>
<evidence type="ECO:0000256" key="1">
    <source>
        <dbReference type="SAM" id="Coils"/>
    </source>
</evidence>
<keyword evidence="1" id="KW-0175">Coiled coil</keyword>
<gene>
    <name evidence="3" type="ORF">PODANS_1_5480</name>
</gene>
<feature type="region of interest" description="Disordered" evidence="2">
    <location>
        <begin position="265"/>
        <end position="304"/>
    </location>
</feature>
<dbReference type="eggNOG" id="ENOG502QQIF">
    <property type="taxonomic scope" value="Eukaryota"/>
</dbReference>
<feature type="region of interest" description="Disordered" evidence="2">
    <location>
        <begin position="329"/>
        <end position="365"/>
    </location>
</feature>
<reference evidence="5" key="3">
    <citation type="journal article" date="2014" name="Genetics">
        <title>Maintaining two mating types: Structure of the mating type locus and its role in heterokaryosis in Podospora anserina.</title>
        <authorList>
            <person name="Grognet P."/>
            <person name="Bidard F."/>
            <person name="Kuchly C."/>
            <person name="Tong L.C.H."/>
            <person name="Coppin E."/>
            <person name="Benkhali J.A."/>
            <person name="Couloux A."/>
            <person name="Wincker P."/>
            <person name="Debuchy R."/>
            <person name="Silar P."/>
        </authorList>
    </citation>
    <scope>GENOME REANNOTATION</scope>
    <source>
        <strain evidence="5">S / ATCC MYA-4624 / DSM 980 / FGSC 10383</strain>
    </source>
</reference>
<feature type="region of interest" description="Disordered" evidence="2">
    <location>
        <begin position="601"/>
        <end position="628"/>
    </location>
</feature>
<feature type="compositionally biased region" description="Low complexity" evidence="2">
    <location>
        <begin position="489"/>
        <end position="498"/>
    </location>
</feature>
<feature type="coiled-coil region" evidence="1">
    <location>
        <begin position="435"/>
        <end position="466"/>
    </location>
</feature>
<feature type="region of interest" description="Disordered" evidence="2">
    <location>
        <begin position="118"/>
        <end position="245"/>
    </location>
</feature>
<feature type="compositionally biased region" description="Acidic residues" evidence="2">
    <location>
        <begin position="605"/>
        <end position="614"/>
    </location>
</feature>
<name>B2AAX3_PODAN</name>
<dbReference type="RefSeq" id="XP_001912753.1">
    <property type="nucleotide sequence ID" value="XM_001912718.1"/>
</dbReference>
<dbReference type="VEuPathDB" id="FungiDB:PODANS_1_5480"/>
<evidence type="ECO:0000313" key="4">
    <source>
        <dbReference type="EMBL" id="CDP22875.1"/>
    </source>
</evidence>
<sequence>MADLTNTFPAFSLAGVANANGYCSLALAEAVLGCGTLDIDLGGSSFRADILPDRIIISATEPLEGDAFRAEGSSTTETAETTSSATGVSSLVYRFAPPAGPGGLLWALDLQQASTSTIRSTVTSTRTSTRTSKSTSTSTSTRTSTRPTTSTLTVRATSTSTARSASISAARSASTRSTSTSTSRSTSTSTSRSTLTPRPSTTSTSIPTVRSASTSTVRPTTTIRSTSTSIRTSTRTSTSTSTSTVTRRFPFLTIGRSAASSTVAPAAITGPNFPGAPRFPPGRTLHTSSSSSSPATAPVAPPVSPTRLPVQDLLSLHGVLNTILGRRSYSAKAQDKDEPELNTPKGSSNLPGPIPPASQAEGDQPDLANNATELISSSCPRPGESKLVDINIDLSRINIDLDVYLDILGGSASSSGGGGLVSGLLDGILGRRDLKAKAEEKAGEARERAQELRDRLRADAREKKERVLKKTYEARCGAVLAVPTAVSSAAPSATSTGAAPPPRPAKGNNRLSRPELPAGEVTETVVTVEEVSEEVVVEECILTCERASVKASVEAGEVRGCLGVTVRRRAGVDNCVYFVGGVEVEDLEVVLLIEEEVQGGRLGEEVDEDEDEDLRSDSFVPVGRVRRE</sequence>
<reference evidence="3 5" key="1">
    <citation type="journal article" date="2008" name="Genome Biol.">
        <title>The genome sequence of the model ascomycete fungus Podospora anserina.</title>
        <authorList>
            <person name="Espagne E."/>
            <person name="Lespinet O."/>
            <person name="Malagnac F."/>
            <person name="Da Silva C."/>
            <person name="Jaillon O."/>
            <person name="Porcel B.M."/>
            <person name="Couloux A."/>
            <person name="Aury J.-M."/>
            <person name="Segurens B."/>
            <person name="Poulain J."/>
            <person name="Anthouard V."/>
            <person name="Grossetete S."/>
            <person name="Khalili H."/>
            <person name="Coppin E."/>
            <person name="Dequard-Chablat M."/>
            <person name="Picard M."/>
            <person name="Contamine V."/>
            <person name="Arnaise S."/>
            <person name="Bourdais A."/>
            <person name="Berteaux-Lecellier V."/>
            <person name="Gautheret D."/>
            <person name="de Vries R.P."/>
            <person name="Battaglia E."/>
            <person name="Coutinho P.M."/>
            <person name="Danchin E.G.J."/>
            <person name="Henrissat B."/>
            <person name="El Khoury R."/>
            <person name="Sainsard-Chanet A."/>
            <person name="Boivin A."/>
            <person name="Pinan-Lucarre B."/>
            <person name="Sellem C.H."/>
            <person name="Debuchy R."/>
            <person name="Wincker P."/>
            <person name="Weissenbach J."/>
            <person name="Silar P."/>
        </authorList>
    </citation>
    <scope>NUCLEOTIDE SEQUENCE [LARGE SCALE GENOMIC DNA]</scope>
    <source>
        <strain evidence="5">S / ATCC MYA-4624 / DSM 980 / FGSC 10383</strain>
        <strain evidence="3">S mat+</strain>
    </source>
</reference>
<dbReference type="GeneID" id="6196773"/>